<dbReference type="InterPro" id="IPR050749">
    <property type="entry name" value="Glycosyl_Hydrolase_47"/>
</dbReference>
<dbReference type="EMBL" id="KB932907">
    <property type="protein sequence ID" value="EOO02630.1"/>
    <property type="molecule type" value="Genomic_DNA"/>
</dbReference>
<dbReference type="PANTHER" id="PTHR11742:SF55">
    <property type="entry name" value="ENDOPLASMIC RETICULUM MANNOSYL-OLIGOSACCHARIDE 1,2-ALPHA-MANNOSIDASE"/>
    <property type="match status" value="1"/>
</dbReference>
<comment type="catalytic activity">
    <reaction evidence="8">
        <text>N(4)-(alpha-D-Man-(1-&gt;2)-alpha-D-Man-(1-&gt;2)-alpha-D-Man-(1-&gt;3)-[alpha-D-Man-(1-&gt;3)-[alpha-D-Man-(1-&gt;2)-alpha-D-Man-(1-&gt;6)]-alpha-D-Man-(1-&gt;6)]-beta-D-Man-(1-&gt;4)-beta-D-GlcNAc-(1-&gt;4)-beta-D-GlcNAc)-L-asparaginyl-[protein] (N-glucan mannose isomer 8A1,2,3B1,3) + 3 H2O = N(4)-(alpha-D-Man-(1-&gt;3)-[alpha-D-Man-(1-&gt;3)-[alpha-D-Man-(1-&gt;6)]-alpha-D-Man-(1-&gt;6)]-beta-D-Man-(1-&gt;4)-beta-D-GlcNAc-(1-&gt;4)-beta-D-GlcNAc)-L-asparaginyl-[protein] (N-glucan mannose isomer 5A1,2) + 3 beta-D-mannose</text>
        <dbReference type="Rhea" id="RHEA:56028"/>
        <dbReference type="Rhea" id="RHEA-COMP:14358"/>
        <dbReference type="Rhea" id="RHEA-COMP:14367"/>
        <dbReference type="ChEBI" id="CHEBI:15377"/>
        <dbReference type="ChEBI" id="CHEBI:28563"/>
        <dbReference type="ChEBI" id="CHEBI:59087"/>
        <dbReference type="ChEBI" id="CHEBI:60628"/>
        <dbReference type="EC" id="3.2.1.113"/>
    </reaction>
</comment>
<evidence type="ECO:0000256" key="2">
    <source>
        <dbReference type="ARBA" id="ARBA00004922"/>
    </source>
</evidence>
<dbReference type="EC" id="3.2.1.-" evidence="10"/>
<keyword evidence="10" id="KW-0326">Glycosidase</keyword>
<evidence type="ECO:0000256" key="10">
    <source>
        <dbReference type="RuleBase" id="RU361193"/>
    </source>
</evidence>
<dbReference type="AlphaFoldDB" id="R8BTN0"/>
<comment type="similarity">
    <text evidence="3 10">Belongs to the glycosyl hydrolase 47 family.</text>
</comment>
<dbReference type="GO" id="GO:0016020">
    <property type="term" value="C:membrane"/>
    <property type="evidence" value="ECO:0007669"/>
    <property type="project" value="InterPro"/>
</dbReference>
<evidence type="ECO:0000256" key="1">
    <source>
        <dbReference type="ARBA" id="ARBA00001913"/>
    </source>
</evidence>
<accession>R8BTN0</accession>
<keyword evidence="4" id="KW-0479">Metal-binding</keyword>
<dbReference type="KEGG" id="tmn:UCRPA7_1844"/>
<dbReference type="GO" id="GO:0005509">
    <property type="term" value="F:calcium ion binding"/>
    <property type="evidence" value="ECO:0007669"/>
    <property type="project" value="InterPro"/>
</dbReference>
<dbReference type="SUPFAM" id="SSF48225">
    <property type="entry name" value="Seven-hairpin glycosidases"/>
    <property type="match status" value="1"/>
</dbReference>
<dbReference type="InterPro" id="IPR001382">
    <property type="entry name" value="Glyco_hydro_47"/>
</dbReference>
<dbReference type="GO" id="GO:0004571">
    <property type="term" value="F:mannosyl-oligosaccharide 1,2-alpha-mannosidase activity"/>
    <property type="evidence" value="ECO:0007669"/>
    <property type="project" value="UniProtKB-EC"/>
</dbReference>
<dbReference type="InterPro" id="IPR012341">
    <property type="entry name" value="6hp_glycosidase-like_sf"/>
</dbReference>
<dbReference type="UniPathway" id="UPA00378"/>
<comment type="pathway">
    <text evidence="2">Protein modification; protein glycosylation.</text>
</comment>
<evidence type="ECO:0000256" key="3">
    <source>
        <dbReference type="ARBA" id="ARBA00007658"/>
    </source>
</evidence>
<dbReference type="GO" id="GO:0005975">
    <property type="term" value="P:carbohydrate metabolic process"/>
    <property type="evidence" value="ECO:0007669"/>
    <property type="project" value="InterPro"/>
</dbReference>
<dbReference type="eggNOG" id="KOG2431">
    <property type="taxonomic scope" value="Eukaryota"/>
</dbReference>
<evidence type="ECO:0000256" key="7">
    <source>
        <dbReference type="ARBA" id="ARBA00023157"/>
    </source>
</evidence>
<comment type="cofactor">
    <cofactor evidence="1">
        <name>Ca(2+)</name>
        <dbReference type="ChEBI" id="CHEBI:29108"/>
    </cofactor>
</comment>
<dbReference type="Proteomes" id="UP000014074">
    <property type="component" value="Unassembled WGS sequence"/>
</dbReference>
<protein>
    <recommendedName>
        <fullName evidence="10">alpha-1,2-Mannosidase</fullName>
        <ecNumber evidence="10">3.2.1.-</ecNumber>
    </recommendedName>
</protein>
<dbReference type="GO" id="GO:0036503">
    <property type="term" value="P:ERAD pathway"/>
    <property type="evidence" value="ECO:0007669"/>
    <property type="project" value="UniProtKB-ARBA"/>
</dbReference>
<dbReference type="HOGENOM" id="CLU_984140_0_0_1"/>
<dbReference type="GO" id="GO:0005783">
    <property type="term" value="C:endoplasmic reticulum"/>
    <property type="evidence" value="ECO:0007669"/>
    <property type="project" value="TreeGrafter"/>
</dbReference>
<comment type="catalytic activity">
    <reaction evidence="9">
        <text>N(4)-(alpha-D-Man-(1-&gt;2)-alpha-D-Man-(1-&gt;2)-alpha-D-Man-(1-&gt;3)-[alpha-D-Man-(1-&gt;2)-alpha-D-Man-(1-&gt;3)-[alpha-D-Man-(1-&gt;2)-alpha-D-Man-(1-&gt;6)]-alpha-D-Man-(1-&gt;6)]-beta-D-Man-(1-&gt;4)-beta-D-GlcNAc-(1-&gt;4)-beta-D-GlcNAc)-L-asparaginyl-[protein] (N-glucan mannose isomer 9A1,2,3B1,2,3) + 4 H2O = N(4)-(alpha-D-Man-(1-&gt;3)-[alpha-D-Man-(1-&gt;3)-[alpha-D-Man-(1-&gt;6)]-alpha-D-Man-(1-&gt;6)]-beta-D-Man-(1-&gt;4)-beta-D-GlcNAc-(1-&gt;4)-beta-D-GlcNAc)-L-asparaginyl-[protein] (N-glucan mannose isomer 5A1,2) + 4 beta-D-mannose</text>
        <dbReference type="Rhea" id="RHEA:56008"/>
        <dbReference type="Rhea" id="RHEA-COMP:14356"/>
        <dbReference type="Rhea" id="RHEA-COMP:14367"/>
        <dbReference type="ChEBI" id="CHEBI:15377"/>
        <dbReference type="ChEBI" id="CHEBI:28563"/>
        <dbReference type="ChEBI" id="CHEBI:59087"/>
        <dbReference type="ChEBI" id="CHEBI:139493"/>
        <dbReference type="EC" id="3.2.1.113"/>
    </reaction>
</comment>
<evidence type="ECO:0000256" key="6">
    <source>
        <dbReference type="ARBA" id="ARBA00022837"/>
    </source>
</evidence>
<reference evidence="12" key="1">
    <citation type="journal article" date="2013" name="Genome Announc.">
        <title>Draft genome sequence of the ascomycete Phaeoacremonium aleophilum strain UCR-PA7, a causal agent of the esca disease complex in grapevines.</title>
        <authorList>
            <person name="Blanco-Ulate B."/>
            <person name="Rolshausen P."/>
            <person name="Cantu D."/>
        </authorList>
    </citation>
    <scope>NUCLEOTIDE SEQUENCE [LARGE SCALE GENOMIC DNA]</scope>
    <source>
        <strain evidence="12">UCR-PA7</strain>
    </source>
</reference>
<keyword evidence="7" id="KW-1015">Disulfide bond</keyword>
<dbReference type="PANTHER" id="PTHR11742">
    <property type="entry name" value="MANNOSYL-OLIGOSACCHARIDE ALPHA-1,2-MANNOSIDASE-RELATED"/>
    <property type="match status" value="1"/>
</dbReference>
<proteinExistence type="inferred from homology"/>
<organism evidence="11 12">
    <name type="scientific">Phaeoacremonium minimum (strain UCR-PA7)</name>
    <name type="common">Esca disease fungus</name>
    <name type="synonym">Togninia minima</name>
    <dbReference type="NCBI Taxonomy" id="1286976"/>
    <lineage>
        <taxon>Eukaryota</taxon>
        <taxon>Fungi</taxon>
        <taxon>Dikarya</taxon>
        <taxon>Ascomycota</taxon>
        <taxon>Pezizomycotina</taxon>
        <taxon>Sordariomycetes</taxon>
        <taxon>Sordariomycetidae</taxon>
        <taxon>Togniniales</taxon>
        <taxon>Togniniaceae</taxon>
        <taxon>Phaeoacremonium</taxon>
    </lineage>
</organism>
<name>R8BTN0_PHAM7</name>
<dbReference type="PRINTS" id="PR00747">
    <property type="entry name" value="GLYHDRLASE47"/>
</dbReference>
<evidence type="ECO:0000256" key="4">
    <source>
        <dbReference type="ARBA" id="ARBA00022723"/>
    </source>
</evidence>
<sequence>MLRTQQKYAVAAALVATLLGLVLSFWDSFWDNPIGLNHHFTRLVDWNLRRDEVKRVFVASLEPYRKHAWGNDRYHPITQQGSQMSPTGLGWIIVDSLDTMMIMNLTTDLAEARKWLQRSLSYDQDQDVNTFETTIRMLGGLLSAHYLTTRLPHVTSRRDFKYLTLAVDLADRLLAAYDSPSGIPYASVNLGKRIGIVSHDNGGASSTAEAATVQLEMKYLSDLTGNDTYWRVAERVIKVLDDNAMEGGLLPIFVHPATGRFTTREIRLGSRGDSYYGQIQPKA</sequence>
<dbReference type="GeneID" id="19322035"/>
<evidence type="ECO:0000256" key="5">
    <source>
        <dbReference type="ARBA" id="ARBA00022801"/>
    </source>
</evidence>
<dbReference type="RefSeq" id="XP_007912614.1">
    <property type="nucleotide sequence ID" value="XM_007914423.1"/>
</dbReference>
<evidence type="ECO:0000313" key="12">
    <source>
        <dbReference type="Proteomes" id="UP000014074"/>
    </source>
</evidence>
<evidence type="ECO:0000256" key="8">
    <source>
        <dbReference type="ARBA" id="ARBA00047669"/>
    </source>
</evidence>
<dbReference type="OrthoDB" id="8118055at2759"/>
<gene>
    <name evidence="11" type="ORF">UCRPA7_1844</name>
</gene>
<evidence type="ECO:0000313" key="11">
    <source>
        <dbReference type="EMBL" id="EOO02630.1"/>
    </source>
</evidence>
<keyword evidence="6" id="KW-0106">Calcium</keyword>
<evidence type="ECO:0000256" key="9">
    <source>
        <dbReference type="ARBA" id="ARBA00048605"/>
    </source>
</evidence>
<dbReference type="Gene3D" id="1.50.10.10">
    <property type="match status" value="1"/>
</dbReference>
<dbReference type="InterPro" id="IPR036026">
    <property type="entry name" value="Seven-hairpin_glycosidases"/>
</dbReference>
<keyword evidence="5 10" id="KW-0378">Hydrolase</keyword>
<keyword evidence="12" id="KW-1185">Reference proteome</keyword>
<dbReference type="Pfam" id="PF01532">
    <property type="entry name" value="Glyco_hydro_47"/>
    <property type="match status" value="1"/>
</dbReference>